<evidence type="ECO:0000313" key="1">
    <source>
        <dbReference type="EMBL" id="NDY58242.1"/>
    </source>
</evidence>
<keyword evidence="2" id="KW-1185">Reference proteome</keyword>
<accession>A0A7K3NPV8</accession>
<dbReference type="Proteomes" id="UP000469724">
    <property type="component" value="Unassembled WGS sequence"/>
</dbReference>
<evidence type="ECO:0000313" key="2">
    <source>
        <dbReference type="Proteomes" id="UP000469724"/>
    </source>
</evidence>
<name>A0A7K3NPV8_9BACT</name>
<dbReference type="AlphaFoldDB" id="A0A7K3NPV8"/>
<comment type="caution">
    <text evidence="1">The sequence shown here is derived from an EMBL/GenBank/DDBJ whole genome shotgun (WGS) entry which is preliminary data.</text>
</comment>
<proteinExistence type="predicted"/>
<protein>
    <submittedName>
        <fullName evidence="1">Uncharacterized protein</fullName>
    </submittedName>
</protein>
<organism evidence="1 2">
    <name type="scientific">Desulfolutivibrio sulfodismutans</name>
    <dbReference type="NCBI Taxonomy" id="63561"/>
    <lineage>
        <taxon>Bacteria</taxon>
        <taxon>Pseudomonadati</taxon>
        <taxon>Thermodesulfobacteriota</taxon>
        <taxon>Desulfovibrionia</taxon>
        <taxon>Desulfovibrionales</taxon>
        <taxon>Desulfovibrionaceae</taxon>
        <taxon>Desulfolutivibrio</taxon>
    </lineage>
</organism>
<dbReference type="EMBL" id="JAAGRQ010000086">
    <property type="protein sequence ID" value="NDY58242.1"/>
    <property type="molecule type" value="Genomic_DNA"/>
</dbReference>
<dbReference type="RefSeq" id="WP_163303308.1">
    <property type="nucleotide sequence ID" value="NZ_JAAGRQ010000086.1"/>
</dbReference>
<gene>
    <name evidence="1" type="ORF">G3N56_16030</name>
</gene>
<reference evidence="1 2" key="1">
    <citation type="submission" date="2020-02" db="EMBL/GenBank/DDBJ databases">
        <title>Comparative genomics of sulfur disproportionating microorganisms.</title>
        <authorList>
            <person name="Ward L.M."/>
            <person name="Bertran E."/>
            <person name="Johnston D.T."/>
        </authorList>
    </citation>
    <scope>NUCLEOTIDE SEQUENCE [LARGE SCALE GENOMIC DNA]</scope>
    <source>
        <strain evidence="1 2">DSM 3696</strain>
    </source>
</reference>
<sequence length="73" mass="7799">MPLRLGASPSSWFVVCRLYGVSLLRPWRHWPAPDKASGPMPQPYAPDVPLPARGPGFCRTGPAAPMACPACLA</sequence>